<evidence type="ECO:0000313" key="2">
    <source>
        <dbReference type="EMBL" id="MBB5724913.1"/>
    </source>
</evidence>
<dbReference type="EMBL" id="JACIJN010000002">
    <property type="protein sequence ID" value="MBB5724913.1"/>
    <property type="molecule type" value="Genomic_DNA"/>
</dbReference>
<sequence length="120" mass="12750">MPPLPPSAPTAPGTRPERNGFALTGRSRVLDPRTHAVRPDIADVRLADRVFAPHYAAPLRRTVLREAVLREARDRAAAPLATLPAGAPFDLLDLTGGVAWGIAVDNGTVGYLDADVVQPQ</sequence>
<organism evidence="2 3">
    <name type="scientific">Sphingomonas endophytica</name>
    <dbReference type="NCBI Taxonomy" id="869719"/>
    <lineage>
        <taxon>Bacteria</taxon>
        <taxon>Pseudomonadati</taxon>
        <taxon>Pseudomonadota</taxon>
        <taxon>Alphaproteobacteria</taxon>
        <taxon>Sphingomonadales</taxon>
        <taxon>Sphingomonadaceae</taxon>
        <taxon>Sphingomonas</taxon>
    </lineage>
</organism>
<keyword evidence="3" id="KW-1185">Reference proteome</keyword>
<comment type="caution">
    <text evidence="2">The sequence shown here is derived from an EMBL/GenBank/DDBJ whole genome shotgun (WGS) entry which is preliminary data.</text>
</comment>
<accession>A0ABR6N2A7</accession>
<feature type="region of interest" description="Disordered" evidence="1">
    <location>
        <begin position="1"/>
        <end position="24"/>
    </location>
</feature>
<dbReference type="Proteomes" id="UP000560131">
    <property type="component" value="Unassembled WGS sequence"/>
</dbReference>
<evidence type="ECO:0008006" key="4">
    <source>
        <dbReference type="Google" id="ProtNLM"/>
    </source>
</evidence>
<evidence type="ECO:0000313" key="3">
    <source>
        <dbReference type="Proteomes" id="UP000560131"/>
    </source>
</evidence>
<protein>
    <recommendedName>
        <fullName evidence="4">Bacterial dipeptidyl-peptidase SH3 domain-containing protein</fullName>
    </recommendedName>
</protein>
<gene>
    <name evidence="2" type="ORF">FHS97_000821</name>
</gene>
<name>A0ABR6N2A7_9SPHN</name>
<proteinExistence type="predicted"/>
<reference evidence="2 3" key="1">
    <citation type="submission" date="2020-08" db="EMBL/GenBank/DDBJ databases">
        <title>Genomic Encyclopedia of Type Strains, Phase IV (KMG-IV): sequencing the most valuable type-strain genomes for metagenomic binning, comparative biology and taxonomic classification.</title>
        <authorList>
            <person name="Goeker M."/>
        </authorList>
    </citation>
    <scope>NUCLEOTIDE SEQUENCE [LARGE SCALE GENOMIC DNA]</scope>
    <source>
        <strain evidence="2 3">DSM 101535</strain>
    </source>
</reference>
<dbReference type="RefSeq" id="WP_246346431.1">
    <property type="nucleotide sequence ID" value="NZ_BAABAR010000007.1"/>
</dbReference>
<evidence type="ECO:0000256" key="1">
    <source>
        <dbReference type="SAM" id="MobiDB-lite"/>
    </source>
</evidence>